<evidence type="ECO:0000256" key="1">
    <source>
        <dbReference type="SAM" id="MobiDB-lite"/>
    </source>
</evidence>
<feature type="region of interest" description="Disordered" evidence="1">
    <location>
        <begin position="1"/>
        <end position="25"/>
    </location>
</feature>
<dbReference type="AlphaFoldDB" id="A0A834I394"/>
<gene>
    <name evidence="2" type="ORF">GWI33_015088</name>
</gene>
<feature type="compositionally biased region" description="Basic and acidic residues" evidence="1">
    <location>
        <begin position="1"/>
        <end position="14"/>
    </location>
</feature>
<proteinExistence type="predicted"/>
<dbReference type="Proteomes" id="UP000625711">
    <property type="component" value="Unassembled WGS sequence"/>
</dbReference>
<sequence length="80" mass="8906">MSTEKGERSGRPIEPENAFAFEEKESAASPRQCTVSKIHELGFELLPHLPYAPDLAPATISCSQISEECSPGINFRRMKR</sequence>
<accession>A0A834I394</accession>
<protein>
    <submittedName>
        <fullName evidence="2">Uncharacterized protein</fullName>
    </submittedName>
</protein>
<organism evidence="2 3">
    <name type="scientific">Rhynchophorus ferrugineus</name>
    <name type="common">Red palm weevil</name>
    <name type="synonym">Curculio ferrugineus</name>
    <dbReference type="NCBI Taxonomy" id="354439"/>
    <lineage>
        <taxon>Eukaryota</taxon>
        <taxon>Metazoa</taxon>
        <taxon>Ecdysozoa</taxon>
        <taxon>Arthropoda</taxon>
        <taxon>Hexapoda</taxon>
        <taxon>Insecta</taxon>
        <taxon>Pterygota</taxon>
        <taxon>Neoptera</taxon>
        <taxon>Endopterygota</taxon>
        <taxon>Coleoptera</taxon>
        <taxon>Polyphaga</taxon>
        <taxon>Cucujiformia</taxon>
        <taxon>Curculionidae</taxon>
        <taxon>Dryophthorinae</taxon>
        <taxon>Rhynchophorus</taxon>
    </lineage>
</organism>
<keyword evidence="3" id="KW-1185">Reference proteome</keyword>
<name>A0A834I394_RHYFE</name>
<comment type="caution">
    <text evidence="2">The sequence shown here is derived from an EMBL/GenBank/DDBJ whole genome shotgun (WGS) entry which is preliminary data.</text>
</comment>
<reference evidence="2" key="1">
    <citation type="submission" date="2020-08" db="EMBL/GenBank/DDBJ databases">
        <title>Genome sequencing and assembly of the red palm weevil Rhynchophorus ferrugineus.</title>
        <authorList>
            <person name="Dias G.B."/>
            <person name="Bergman C.M."/>
            <person name="Manee M."/>
        </authorList>
    </citation>
    <scope>NUCLEOTIDE SEQUENCE</scope>
    <source>
        <strain evidence="2">AA-2017</strain>
        <tissue evidence="2">Whole larva</tissue>
    </source>
</reference>
<evidence type="ECO:0000313" key="2">
    <source>
        <dbReference type="EMBL" id="KAF7272104.1"/>
    </source>
</evidence>
<evidence type="ECO:0000313" key="3">
    <source>
        <dbReference type="Proteomes" id="UP000625711"/>
    </source>
</evidence>
<dbReference type="EMBL" id="JAACXV010013850">
    <property type="protein sequence ID" value="KAF7272104.1"/>
    <property type="molecule type" value="Genomic_DNA"/>
</dbReference>